<feature type="transmembrane region" description="Helical" evidence="1">
    <location>
        <begin position="118"/>
        <end position="134"/>
    </location>
</feature>
<feature type="transmembrane region" description="Helical" evidence="1">
    <location>
        <begin position="12"/>
        <end position="34"/>
    </location>
</feature>
<reference evidence="2" key="1">
    <citation type="submission" date="2018-05" db="EMBL/GenBank/DDBJ databases">
        <authorList>
            <person name="Lanie J.A."/>
            <person name="Ng W.-L."/>
            <person name="Kazmierczak K.M."/>
            <person name="Andrzejewski T.M."/>
            <person name="Davidsen T.M."/>
            <person name="Wayne K.J."/>
            <person name="Tettelin H."/>
            <person name="Glass J.I."/>
            <person name="Rusch D."/>
            <person name="Podicherti R."/>
            <person name="Tsui H.-C.T."/>
            <person name="Winkler M.E."/>
        </authorList>
    </citation>
    <scope>NUCLEOTIDE SEQUENCE</scope>
</reference>
<sequence length="135" mass="15230">MPDIKKSDRVLGILGVLQSLIIIGLSYLLVGMLIEMQGDFNFMAEEAQDCDFLYGCTEEQEVELEEFLDFIQSKVIVWQSLWAFSIFTGIALTVVAIRLATGANILATVLLPNENRRLFFYTLAISCLFLFTIGY</sequence>
<organism evidence="2">
    <name type="scientific">marine metagenome</name>
    <dbReference type="NCBI Taxonomy" id="408172"/>
    <lineage>
        <taxon>unclassified sequences</taxon>
        <taxon>metagenomes</taxon>
        <taxon>ecological metagenomes</taxon>
    </lineage>
</organism>
<dbReference type="EMBL" id="UINC01125883">
    <property type="protein sequence ID" value="SVD04021.1"/>
    <property type="molecule type" value="Genomic_DNA"/>
</dbReference>
<keyword evidence="1" id="KW-0472">Membrane</keyword>
<evidence type="ECO:0000256" key="1">
    <source>
        <dbReference type="SAM" id="Phobius"/>
    </source>
</evidence>
<evidence type="ECO:0000313" key="2">
    <source>
        <dbReference type="EMBL" id="SVD04021.1"/>
    </source>
</evidence>
<keyword evidence="1" id="KW-1133">Transmembrane helix</keyword>
<proteinExistence type="predicted"/>
<keyword evidence="1" id="KW-0812">Transmembrane</keyword>
<gene>
    <name evidence="2" type="ORF">METZ01_LOCUS356875</name>
</gene>
<accession>A0A382S567</accession>
<protein>
    <submittedName>
        <fullName evidence="2">Uncharacterized protein</fullName>
    </submittedName>
</protein>
<dbReference type="AlphaFoldDB" id="A0A382S567"/>
<feature type="transmembrane region" description="Helical" evidence="1">
    <location>
        <begin position="76"/>
        <end position="97"/>
    </location>
</feature>
<feature type="non-terminal residue" evidence="2">
    <location>
        <position position="135"/>
    </location>
</feature>
<name>A0A382S567_9ZZZZ</name>